<sequence>MEYSTGTLDAEINRQQLAERIARASTPKIPATAHRHLLAQRLRRLADRVDN</sequence>
<keyword evidence="2" id="KW-1185">Reference proteome</keyword>
<protein>
    <submittedName>
        <fullName evidence="1">Uncharacterized protein</fullName>
    </submittedName>
</protein>
<organism evidence="1 2">
    <name type="scientific">Nocardioides soli</name>
    <dbReference type="NCBI Taxonomy" id="1036020"/>
    <lineage>
        <taxon>Bacteria</taxon>
        <taxon>Bacillati</taxon>
        <taxon>Actinomycetota</taxon>
        <taxon>Actinomycetes</taxon>
        <taxon>Propionibacteriales</taxon>
        <taxon>Nocardioidaceae</taxon>
        <taxon>Nocardioides</taxon>
    </lineage>
</organism>
<evidence type="ECO:0000313" key="1">
    <source>
        <dbReference type="EMBL" id="MBB3045181.1"/>
    </source>
</evidence>
<name>A0A7W4Z4R8_9ACTN</name>
<reference evidence="1 2" key="1">
    <citation type="submission" date="2020-08" db="EMBL/GenBank/DDBJ databases">
        <title>Sequencing the genomes of 1000 actinobacteria strains.</title>
        <authorList>
            <person name="Klenk H.-P."/>
        </authorList>
    </citation>
    <scope>NUCLEOTIDE SEQUENCE [LARGE SCALE GENOMIC DNA]</scope>
    <source>
        <strain evidence="1 2">DSM 105498</strain>
    </source>
</reference>
<evidence type="ECO:0000313" key="2">
    <source>
        <dbReference type="Proteomes" id="UP000589626"/>
    </source>
</evidence>
<dbReference type="AlphaFoldDB" id="A0A7W4Z4R8"/>
<comment type="caution">
    <text evidence="1">The sequence shown here is derived from an EMBL/GenBank/DDBJ whole genome shotgun (WGS) entry which is preliminary data.</text>
</comment>
<dbReference type="Proteomes" id="UP000589626">
    <property type="component" value="Unassembled WGS sequence"/>
</dbReference>
<dbReference type="RefSeq" id="WP_183595185.1">
    <property type="nucleotide sequence ID" value="NZ_JACHWR010000005.1"/>
</dbReference>
<proteinExistence type="predicted"/>
<gene>
    <name evidence="1" type="ORF">FHU40_005034</name>
</gene>
<dbReference type="EMBL" id="JACHWR010000005">
    <property type="protein sequence ID" value="MBB3045181.1"/>
    <property type="molecule type" value="Genomic_DNA"/>
</dbReference>
<accession>A0A7W4Z4R8</accession>